<proteinExistence type="predicted"/>
<evidence type="ECO:0000313" key="2">
    <source>
        <dbReference type="EMBL" id="SLM38134.1"/>
    </source>
</evidence>
<name>A0A1W5D4T2_9LECA</name>
<sequence length="57" mass="6168">MFFVSDQGSGSEQQVKAGPGLVTPPTSGRDSPDSKREARRSFFGRRDASGKQDPPKE</sequence>
<dbReference type="EMBL" id="FWEW01002268">
    <property type="protein sequence ID" value="SLM38134.1"/>
    <property type="molecule type" value="Genomic_DNA"/>
</dbReference>
<reference evidence="3" key="1">
    <citation type="submission" date="2017-03" db="EMBL/GenBank/DDBJ databases">
        <authorList>
            <person name="Sharma R."/>
            <person name="Thines M."/>
        </authorList>
    </citation>
    <scope>NUCLEOTIDE SEQUENCE [LARGE SCALE GENOMIC DNA]</scope>
</reference>
<accession>A0A1W5D4T2</accession>
<protein>
    <submittedName>
        <fullName evidence="2">Uncharacterized protein</fullName>
    </submittedName>
</protein>
<feature type="region of interest" description="Disordered" evidence="1">
    <location>
        <begin position="1"/>
        <end position="57"/>
    </location>
</feature>
<feature type="compositionally biased region" description="Basic and acidic residues" evidence="1">
    <location>
        <begin position="30"/>
        <end position="57"/>
    </location>
</feature>
<organism evidence="2 3">
    <name type="scientific">Lasallia pustulata</name>
    <dbReference type="NCBI Taxonomy" id="136370"/>
    <lineage>
        <taxon>Eukaryota</taxon>
        <taxon>Fungi</taxon>
        <taxon>Dikarya</taxon>
        <taxon>Ascomycota</taxon>
        <taxon>Pezizomycotina</taxon>
        <taxon>Lecanoromycetes</taxon>
        <taxon>OSLEUM clade</taxon>
        <taxon>Umbilicariomycetidae</taxon>
        <taxon>Umbilicariales</taxon>
        <taxon>Umbilicariaceae</taxon>
        <taxon>Lasallia</taxon>
    </lineage>
</organism>
<evidence type="ECO:0000313" key="3">
    <source>
        <dbReference type="Proteomes" id="UP000192927"/>
    </source>
</evidence>
<keyword evidence="3" id="KW-1185">Reference proteome</keyword>
<feature type="compositionally biased region" description="Polar residues" evidence="1">
    <location>
        <begin position="1"/>
        <end position="14"/>
    </location>
</feature>
<evidence type="ECO:0000256" key="1">
    <source>
        <dbReference type="SAM" id="MobiDB-lite"/>
    </source>
</evidence>
<dbReference type="AlphaFoldDB" id="A0A1W5D4T2"/>
<dbReference type="Proteomes" id="UP000192927">
    <property type="component" value="Unassembled WGS sequence"/>
</dbReference>